<keyword evidence="1" id="KW-0732">Signal</keyword>
<dbReference type="EMBL" id="LT670849">
    <property type="protein sequence ID" value="SHN73770.1"/>
    <property type="molecule type" value="Genomic_DNA"/>
</dbReference>
<evidence type="ECO:0000256" key="1">
    <source>
        <dbReference type="SAM" id="SignalP"/>
    </source>
</evidence>
<proteinExistence type="predicted"/>
<keyword evidence="3" id="KW-1185">Reference proteome</keyword>
<feature type="signal peptide" evidence="1">
    <location>
        <begin position="1"/>
        <end position="22"/>
    </location>
</feature>
<protein>
    <submittedName>
        <fullName evidence="2">Uncharacterized protein</fullName>
    </submittedName>
</protein>
<dbReference type="AlphaFoldDB" id="A0A1M7TSW8"/>
<gene>
    <name evidence="2" type="ORF">SAMN05444170_2559</name>
</gene>
<accession>A0A1M7TSW8</accession>
<reference evidence="3" key="1">
    <citation type="submission" date="2016-11" db="EMBL/GenBank/DDBJ databases">
        <authorList>
            <person name="Varghese N."/>
            <person name="Submissions S."/>
        </authorList>
    </citation>
    <scope>NUCLEOTIDE SEQUENCE [LARGE SCALE GENOMIC DNA]</scope>
    <source>
        <strain evidence="3">GAS401</strain>
    </source>
</reference>
<feature type="chain" id="PRO_5009929511" evidence="1">
    <location>
        <begin position="23"/>
        <end position="65"/>
    </location>
</feature>
<sequence length="65" mass="6901">MTRILFASAALIAIAASQVAPAAAQVPAGLLRLDSSTRALEAQANLDQPKVRNTYAHVRKHHVAQ</sequence>
<dbReference type="RefSeq" id="WP_072818188.1">
    <property type="nucleotide sequence ID" value="NZ_LT670849.1"/>
</dbReference>
<evidence type="ECO:0000313" key="2">
    <source>
        <dbReference type="EMBL" id="SHN73770.1"/>
    </source>
</evidence>
<name>A0A1M7TSW8_9BRAD</name>
<organism evidence="2 3">
    <name type="scientific">Bradyrhizobium erythrophlei</name>
    <dbReference type="NCBI Taxonomy" id="1437360"/>
    <lineage>
        <taxon>Bacteria</taxon>
        <taxon>Pseudomonadati</taxon>
        <taxon>Pseudomonadota</taxon>
        <taxon>Alphaproteobacteria</taxon>
        <taxon>Hyphomicrobiales</taxon>
        <taxon>Nitrobacteraceae</taxon>
        <taxon>Bradyrhizobium</taxon>
    </lineage>
</organism>
<evidence type="ECO:0000313" key="3">
    <source>
        <dbReference type="Proteomes" id="UP000184096"/>
    </source>
</evidence>
<dbReference type="Proteomes" id="UP000184096">
    <property type="component" value="Chromosome I"/>
</dbReference>